<sequence length="268" mass="27610">MFTRSKSKKGRRSPMATVSLIVVGLMTTGGAYALFSSTANADDSTTSAVSSQSKVNEGEKLFASNCATCHGLDAQGTGEGPSLIGVGAASVDFQVGTGRMPMAAQGPQAEEKPAQFTDEQVDAMGAYVASLGPGPSVPSSELTDGKNGDAAEGAELFRINCAMCHNVAGAGGALTEGKYAPNLQTVSGKHIYEAMVTGPQNMPVFNDLNLTPEQKADIITYLKYVQDNKSPGGFALGSLGPVAEGLFIWIFGLGAVVAMTVWLTAKSN</sequence>
<evidence type="ECO:0000256" key="10">
    <source>
        <dbReference type="ARBA" id="ARBA00022737"/>
    </source>
</evidence>
<dbReference type="InterPro" id="IPR009152">
    <property type="entry name" value="bc1_cytC-su"/>
</dbReference>
<organism evidence="19 20">
    <name type="scientific">Curtobacterium caseinilyticum</name>
    <dbReference type="NCBI Taxonomy" id="3055137"/>
    <lineage>
        <taxon>Bacteria</taxon>
        <taxon>Bacillati</taxon>
        <taxon>Actinomycetota</taxon>
        <taxon>Actinomycetes</taxon>
        <taxon>Micrococcales</taxon>
        <taxon>Microbacteriaceae</taxon>
        <taxon>Curtobacterium</taxon>
    </lineage>
</organism>
<comment type="caution">
    <text evidence="19">The sequence shown here is derived from an EMBL/GenBank/DDBJ whole genome shotgun (WGS) entry which is preliminary data.</text>
</comment>
<dbReference type="InterPro" id="IPR009056">
    <property type="entry name" value="Cyt_c-like_dom"/>
</dbReference>
<evidence type="ECO:0000256" key="8">
    <source>
        <dbReference type="ARBA" id="ARBA00022692"/>
    </source>
</evidence>
<keyword evidence="11 17" id="KW-1278">Translocase</keyword>
<keyword evidence="10" id="KW-0677">Repeat</keyword>
<keyword evidence="15 17" id="KW-0472">Membrane</keyword>
<keyword evidence="12 17" id="KW-0249">Electron transport</keyword>
<feature type="transmembrane region" description="Helical" evidence="17">
    <location>
        <begin position="246"/>
        <end position="265"/>
    </location>
</feature>
<evidence type="ECO:0000256" key="11">
    <source>
        <dbReference type="ARBA" id="ARBA00022967"/>
    </source>
</evidence>
<evidence type="ECO:0000259" key="18">
    <source>
        <dbReference type="PROSITE" id="PS51007"/>
    </source>
</evidence>
<dbReference type="Proteomes" id="UP001236404">
    <property type="component" value="Unassembled WGS sequence"/>
</dbReference>
<evidence type="ECO:0000256" key="7">
    <source>
        <dbReference type="ARBA" id="ARBA00022660"/>
    </source>
</evidence>
<keyword evidence="13 17" id="KW-1133">Transmembrane helix</keyword>
<keyword evidence="4 17" id="KW-0813">Transport</keyword>
<keyword evidence="9 17" id="KW-0479">Metal-binding</keyword>
<keyword evidence="8 17" id="KW-0812">Transmembrane</keyword>
<gene>
    <name evidence="19" type="ORF">QUG93_00755</name>
</gene>
<dbReference type="SUPFAM" id="SSF46626">
    <property type="entry name" value="Cytochrome c"/>
    <property type="match status" value="2"/>
</dbReference>
<keyword evidence="5 17" id="KW-1003">Cell membrane</keyword>
<dbReference type="InterPro" id="IPR036909">
    <property type="entry name" value="Cyt_c-like_dom_sf"/>
</dbReference>
<dbReference type="Pfam" id="PF00034">
    <property type="entry name" value="Cytochrom_C"/>
    <property type="match status" value="1"/>
</dbReference>
<dbReference type="PIRSF" id="PIRSF000007">
    <property type="entry name" value="Ubiq_cycred_cyc"/>
    <property type="match status" value="1"/>
</dbReference>
<evidence type="ECO:0000256" key="12">
    <source>
        <dbReference type="ARBA" id="ARBA00022982"/>
    </source>
</evidence>
<reference evidence="19 20" key="1">
    <citation type="submission" date="2023-06" db="EMBL/GenBank/DDBJ databases">
        <authorList>
            <person name="Feng G."/>
            <person name="Li J."/>
            <person name="Zhu H."/>
        </authorList>
    </citation>
    <scope>NUCLEOTIDE SEQUENCE [LARGE SCALE GENOMIC DNA]</scope>
    <source>
        <strain evidence="19 20">RHCKG28</strain>
    </source>
</reference>
<evidence type="ECO:0000256" key="13">
    <source>
        <dbReference type="ARBA" id="ARBA00022989"/>
    </source>
</evidence>
<dbReference type="EMBL" id="JAUCMN010000001">
    <property type="protein sequence ID" value="MDM7890208.1"/>
    <property type="molecule type" value="Genomic_DNA"/>
</dbReference>
<comment type="caution">
    <text evidence="17">Lacks conserved residue(s) required for the propagation of feature annotation.</text>
</comment>
<proteinExistence type="predicted"/>
<evidence type="ECO:0000256" key="16">
    <source>
        <dbReference type="ARBA" id="ARBA00029351"/>
    </source>
</evidence>
<dbReference type="Gene3D" id="1.10.760.10">
    <property type="entry name" value="Cytochrome c-like domain"/>
    <property type="match status" value="2"/>
</dbReference>
<evidence type="ECO:0000256" key="4">
    <source>
        <dbReference type="ARBA" id="ARBA00022448"/>
    </source>
</evidence>
<evidence type="ECO:0000256" key="15">
    <source>
        <dbReference type="ARBA" id="ARBA00023136"/>
    </source>
</evidence>
<protein>
    <recommendedName>
        <fullName evidence="3 17">Cytochrome bc1 complex cytochrome c subunit</fullName>
        <ecNumber evidence="2 17">7.1.1.8</ecNumber>
    </recommendedName>
</protein>
<evidence type="ECO:0000256" key="1">
    <source>
        <dbReference type="ARBA" id="ARBA00004651"/>
    </source>
</evidence>
<evidence type="ECO:0000256" key="14">
    <source>
        <dbReference type="ARBA" id="ARBA00023004"/>
    </source>
</evidence>
<keyword evidence="20" id="KW-1185">Reference proteome</keyword>
<evidence type="ECO:0000256" key="5">
    <source>
        <dbReference type="ARBA" id="ARBA00022475"/>
    </source>
</evidence>
<evidence type="ECO:0000256" key="3">
    <source>
        <dbReference type="ARBA" id="ARBA00017819"/>
    </source>
</evidence>
<accession>A0ABT7TKU7</accession>
<dbReference type="PANTHER" id="PTHR33751">
    <property type="entry name" value="CBB3-TYPE CYTOCHROME C OXIDASE SUBUNIT FIXP"/>
    <property type="match status" value="1"/>
</dbReference>
<comment type="catalytic activity">
    <reaction evidence="16 17">
        <text>a quinol + 2 Fe(III)-[cytochrome c](out) = a quinone + 2 Fe(II)-[cytochrome c](out) + 2 H(+)(out)</text>
        <dbReference type="Rhea" id="RHEA:11484"/>
        <dbReference type="Rhea" id="RHEA-COMP:10350"/>
        <dbReference type="Rhea" id="RHEA-COMP:14399"/>
        <dbReference type="ChEBI" id="CHEBI:15378"/>
        <dbReference type="ChEBI" id="CHEBI:24646"/>
        <dbReference type="ChEBI" id="CHEBI:29033"/>
        <dbReference type="ChEBI" id="CHEBI:29034"/>
        <dbReference type="ChEBI" id="CHEBI:132124"/>
        <dbReference type="EC" id="7.1.1.8"/>
    </reaction>
</comment>
<evidence type="ECO:0000256" key="6">
    <source>
        <dbReference type="ARBA" id="ARBA00022617"/>
    </source>
</evidence>
<comment type="subunit">
    <text evidence="17">The cytochrome bc1 complex is composed of a cytochrome b (QcrB), the Rieske iron-sulfur protein (QcrA) and a diheme cytochrome c (QcrC) subunit.</text>
</comment>
<keyword evidence="7 17" id="KW-0679">Respiratory chain</keyword>
<evidence type="ECO:0000256" key="17">
    <source>
        <dbReference type="PIRNR" id="PIRNR000007"/>
    </source>
</evidence>
<keyword evidence="6 17" id="KW-0349">Heme</keyword>
<feature type="domain" description="Cytochrome c" evidence="18">
    <location>
        <begin position="53"/>
        <end position="132"/>
    </location>
</feature>
<dbReference type="EC" id="7.1.1.8" evidence="2 17"/>
<keyword evidence="14 17" id="KW-0408">Iron</keyword>
<evidence type="ECO:0000256" key="9">
    <source>
        <dbReference type="ARBA" id="ARBA00022723"/>
    </source>
</evidence>
<dbReference type="Pfam" id="PF13442">
    <property type="entry name" value="Cytochrome_CBB3"/>
    <property type="match status" value="1"/>
</dbReference>
<evidence type="ECO:0000313" key="19">
    <source>
        <dbReference type="EMBL" id="MDM7890208.1"/>
    </source>
</evidence>
<dbReference type="PANTHER" id="PTHR33751:SF13">
    <property type="entry name" value="CYTOCHROME BC1 COMPLEX CYTOCHROME C SUBUNIT"/>
    <property type="match status" value="1"/>
</dbReference>
<dbReference type="PROSITE" id="PS51007">
    <property type="entry name" value="CYTC"/>
    <property type="match status" value="2"/>
</dbReference>
<comment type="subcellular location">
    <subcellularLocation>
        <location evidence="1 17">Cell membrane</location>
        <topology evidence="1 17">Multi-pass membrane protein</topology>
    </subcellularLocation>
</comment>
<dbReference type="RefSeq" id="WP_289471723.1">
    <property type="nucleotide sequence ID" value="NZ_JAUCMN010000001.1"/>
</dbReference>
<evidence type="ECO:0000256" key="2">
    <source>
        <dbReference type="ARBA" id="ARBA00012951"/>
    </source>
</evidence>
<feature type="domain" description="Cytochrome c" evidence="18">
    <location>
        <begin position="148"/>
        <end position="226"/>
    </location>
</feature>
<dbReference type="InterPro" id="IPR050597">
    <property type="entry name" value="Cytochrome_c_Oxidase_Subunit"/>
</dbReference>
<evidence type="ECO:0000313" key="20">
    <source>
        <dbReference type="Proteomes" id="UP001236404"/>
    </source>
</evidence>
<name>A0ABT7TKU7_9MICO</name>